<keyword evidence="1" id="KW-0812">Transmembrane</keyword>
<keyword evidence="3" id="KW-1185">Reference proteome</keyword>
<gene>
    <name evidence="2" type="ORF">GCM10007894_15250</name>
</gene>
<feature type="transmembrane region" description="Helical" evidence="1">
    <location>
        <begin position="20"/>
        <end position="49"/>
    </location>
</feature>
<protein>
    <recommendedName>
        <fullName evidence="4">Class IIb bacteriocin, lactobin A/cerein 7B family</fullName>
    </recommendedName>
</protein>
<evidence type="ECO:0000313" key="2">
    <source>
        <dbReference type="EMBL" id="GLS83548.1"/>
    </source>
</evidence>
<dbReference type="Proteomes" id="UP001157439">
    <property type="component" value="Unassembled WGS sequence"/>
</dbReference>
<dbReference type="EMBL" id="BSPO01000002">
    <property type="protein sequence ID" value="GLS83548.1"/>
    <property type="molecule type" value="Genomic_DNA"/>
</dbReference>
<reference evidence="2 3" key="1">
    <citation type="journal article" date="2014" name="Int. J. Syst. Evol. Microbiol.">
        <title>Complete genome sequence of Corynebacterium casei LMG S-19264T (=DSM 44701T), isolated from a smear-ripened cheese.</title>
        <authorList>
            <consortium name="US DOE Joint Genome Institute (JGI-PGF)"/>
            <person name="Walter F."/>
            <person name="Albersmeier A."/>
            <person name="Kalinowski J."/>
            <person name="Ruckert C."/>
        </authorList>
    </citation>
    <scope>NUCLEOTIDE SEQUENCE [LARGE SCALE GENOMIC DNA]</scope>
    <source>
        <strain evidence="2 3">NBRC 112785</strain>
    </source>
</reference>
<comment type="caution">
    <text evidence="2">The sequence shown here is derived from an EMBL/GenBank/DDBJ whole genome shotgun (WGS) entry which is preliminary data.</text>
</comment>
<dbReference type="RefSeq" id="WP_179287506.1">
    <property type="nucleotide sequence ID" value="NZ_BSPO01000002.1"/>
</dbReference>
<proteinExistence type="predicted"/>
<keyword evidence="1" id="KW-1133">Transmembrane helix</keyword>
<dbReference type="AlphaFoldDB" id="A0AA37TN98"/>
<evidence type="ECO:0008006" key="4">
    <source>
        <dbReference type="Google" id="ProtNLM"/>
    </source>
</evidence>
<evidence type="ECO:0000313" key="3">
    <source>
        <dbReference type="Proteomes" id="UP001157439"/>
    </source>
</evidence>
<name>A0AA37TN98_9GAMM</name>
<evidence type="ECO:0000256" key="1">
    <source>
        <dbReference type="SAM" id="Phobius"/>
    </source>
</evidence>
<accession>A0AA37TN98</accession>
<organism evidence="2 3">
    <name type="scientific">Paraferrimonas haliotis</name>
    <dbReference type="NCBI Taxonomy" id="2013866"/>
    <lineage>
        <taxon>Bacteria</taxon>
        <taxon>Pseudomonadati</taxon>
        <taxon>Pseudomonadota</taxon>
        <taxon>Gammaproteobacteria</taxon>
        <taxon>Alteromonadales</taxon>
        <taxon>Ferrimonadaceae</taxon>
        <taxon>Paraferrimonas</taxon>
    </lineage>
</organism>
<sequence length="52" mass="5122">MQELNLNDQELVQGGVIPLIAGAVAVSKALGAGFALGMAAGAVVAFATYTSD</sequence>
<keyword evidence="1" id="KW-0472">Membrane</keyword>